<dbReference type="AlphaFoldDB" id="A0A317PEH0"/>
<keyword evidence="2" id="KW-1185">Reference proteome</keyword>
<sequence>VAIVAAMRKLITMINTIVKRQVFWENQKHGC</sequence>
<evidence type="ECO:0000313" key="1">
    <source>
        <dbReference type="EMBL" id="PWV95350.1"/>
    </source>
</evidence>
<dbReference type="EMBL" id="QGTR01000012">
    <property type="protein sequence ID" value="PWV95350.1"/>
    <property type="molecule type" value="Genomic_DNA"/>
</dbReference>
<comment type="caution">
    <text evidence="1">The sequence shown here is derived from an EMBL/GenBank/DDBJ whole genome shotgun (WGS) entry which is preliminary data.</text>
</comment>
<organism evidence="1 2">
    <name type="scientific">Hoeflea marina</name>
    <dbReference type="NCBI Taxonomy" id="274592"/>
    <lineage>
        <taxon>Bacteria</taxon>
        <taxon>Pseudomonadati</taxon>
        <taxon>Pseudomonadota</taxon>
        <taxon>Alphaproteobacteria</taxon>
        <taxon>Hyphomicrobiales</taxon>
        <taxon>Rhizobiaceae</taxon>
        <taxon>Hoeflea</taxon>
    </lineage>
</organism>
<evidence type="ECO:0000313" key="2">
    <source>
        <dbReference type="Proteomes" id="UP000246352"/>
    </source>
</evidence>
<dbReference type="Proteomes" id="UP000246352">
    <property type="component" value="Unassembled WGS sequence"/>
</dbReference>
<reference evidence="1 2" key="1">
    <citation type="submission" date="2018-05" db="EMBL/GenBank/DDBJ databases">
        <title>Genomic Encyclopedia of Type Strains, Phase IV (KMG-IV): sequencing the most valuable type-strain genomes for metagenomic binning, comparative biology and taxonomic classification.</title>
        <authorList>
            <person name="Goeker M."/>
        </authorList>
    </citation>
    <scope>NUCLEOTIDE SEQUENCE [LARGE SCALE GENOMIC DNA]</scope>
    <source>
        <strain evidence="1 2">DSM 16791</strain>
    </source>
</reference>
<gene>
    <name evidence="1" type="ORF">DFR52_1121</name>
</gene>
<accession>A0A317PEH0</accession>
<protein>
    <recommendedName>
        <fullName evidence="3">IS110 family transposase</fullName>
    </recommendedName>
</protein>
<proteinExistence type="predicted"/>
<feature type="non-terminal residue" evidence="1">
    <location>
        <position position="1"/>
    </location>
</feature>
<evidence type="ECO:0008006" key="3">
    <source>
        <dbReference type="Google" id="ProtNLM"/>
    </source>
</evidence>
<name>A0A317PEH0_9HYPH</name>